<dbReference type="AlphaFoldDB" id="A0A7W6GEZ7"/>
<dbReference type="RefSeq" id="WP_183394159.1">
    <property type="nucleotide sequence ID" value="NZ_JACIDR010000001.1"/>
</dbReference>
<evidence type="ECO:0000313" key="4">
    <source>
        <dbReference type="Proteomes" id="UP000528964"/>
    </source>
</evidence>
<keyword evidence="2" id="KW-0732">Signal</keyword>
<dbReference type="EMBL" id="JACIDR010000001">
    <property type="protein sequence ID" value="MBB3972377.1"/>
    <property type="molecule type" value="Genomic_DNA"/>
</dbReference>
<dbReference type="InterPro" id="IPR052932">
    <property type="entry name" value="OprB_Porin"/>
</dbReference>
<gene>
    <name evidence="3" type="ORF">GGR24_001010</name>
</gene>
<protein>
    <submittedName>
        <fullName evidence="3">Porin</fullName>
    </submittedName>
</protein>
<dbReference type="InterPro" id="IPR007049">
    <property type="entry name" value="Carb-sel_porin_OprB"/>
</dbReference>
<reference evidence="3 4" key="1">
    <citation type="submission" date="2020-08" db="EMBL/GenBank/DDBJ databases">
        <title>Genomic Encyclopedia of Type Strains, Phase IV (KMG-IV): sequencing the most valuable type-strain genomes for metagenomic binning, comparative biology and taxonomic classification.</title>
        <authorList>
            <person name="Goeker M."/>
        </authorList>
    </citation>
    <scope>NUCLEOTIDE SEQUENCE [LARGE SCALE GENOMIC DNA]</scope>
    <source>
        <strain evidence="3 4">DSM 25481</strain>
    </source>
</reference>
<evidence type="ECO:0000256" key="1">
    <source>
        <dbReference type="ARBA" id="ARBA00008769"/>
    </source>
</evidence>
<evidence type="ECO:0000256" key="2">
    <source>
        <dbReference type="RuleBase" id="RU363072"/>
    </source>
</evidence>
<name>A0A7W6GEZ7_9HYPH</name>
<dbReference type="PANTHER" id="PTHR37944:SF1">
    <property type="entry name" value="PORIN B"/>
    <property type="match status" value="1"/>
</dbReference>
<feature type="signal peptide" evidence="2">
    <location>
        <begin position="1"/>
        <end position="32"/>
    </location>
</feature>
<dbReference type="InterPro" id="IPR038673">
    <property type="entry name" value="OprB_sf"/>
</dbReference>
<dbReference type="Pfam" id="PF04966">
    <property type="entry name" value="OprB"/>
    <property type="match status" value="1"/>
</dbReference>
<comment type="similarity">
    <text evidence="1 2">Belongs to the OprB family.</text>
</comment>
<dbReference type="GO" id="GO:0016020">
    <property type="term" value="C:membrane"/>
    <property type="evidence" value="ECO:0007669"/>
    <property type="project" value="InterPro"/>
</dbReference>
<proteinExistence type="inferred from homology"/>
<comment type="caution">
    <text evidence="3">The sequence shown here is derived from an EMBL/GenBank/DDBJ whole genome shotgun (WGS) entry which is preliminary data.</text>
</comment>
<dbReference type="PANTHER" id="PTHR37944">
    <property type="entry name" value="PORIN B"/>
    <property type="match status" value="1"/>
</dbReference>
<organism evidence="3 4">
    <name type="scientific">Hansschlegelia beijingensis</name>
    <dbReference type="NCBI Taxonomy" id="1133344"/>
    <lineage>
        <taxon>Bacteria</taxon>
        <taxon>Pseudomonadati</taxon>
        <taxon>Pseudomonadota</taxon>
        <taxon>Alphaproteobacteria</taxon>
        <taxon>Hyphomicrobiales</taxon>
        <taxon>Methylopilaceae</taxon>
        <taxon>Hansschlegelia</taxon>
    </lineage>
</organism>
<dbReference type="Gene3D" id="2.40.160.180">
    <property type="entry name" value="Carbohydrate-selective porin OprB"/>
    <property type="match status" value="1"/>
</dbReference>
<dbReference type="GO" id="GO:0008643">
    <property type="term" value="P:carbohydrate transport"/>
    <property type="evidence" value="ECO:0007669"/>
    <property type="project" value="InterPro"/>
</dbReference>
<accession>A0A7W6GEZ7</accession>
<keyword evidence="4" id="KW-1185">Reference proteome</keyword>
<sequence length="455" mass="48428">MTSAISPRLRLALGLSASVLCYGALSAPSALAAEDAPPQLTGDLLEREKLTGDWGGARSKLREAGVEVDIDLTADSSYNLGGGLKKGKGFTGLLQLGLTLDLEKLVGWTGGEFYAGAYFIRGQGITANETGNLLGISNIEYPHANLLGEVYLKQTLLDDKLVFKVGQLAADSDFITSDTASLFVNSSFGWPGLNGVDLYSGGPAYPVPTPGVYASYAFTDAFSVQAGLFNGDPAGRDKVNKHNLDFPVNDGAFAIGEAIYKAEISGLPGTYKVGAWYNSLHFDDLRRVDGAGAPIRHRGSYALYGVIDQTLWQSGGEVADLKNPTPAGPAQSLSVFARAVVAPHSDRNLIDYYFDGGFNAKGFTPGRPDDVFGVAVGYAHISKDAQRADRAAGGPVRSSEIAIEASYQAKVTGWLNLQPYFQYIVRPGGGDPDPNRPNRRLRDAKVIGFRTQVAF</sequence>
<evidence type="ECO:0000313" key="3">
    <source>
        <dbReference type="EMBL" id="MBB3972377.1"/>
    </source>
</evidence>
<feature type="chain" id="PRO_5031591566" evidence="2">
    <location>
        <begin position="33"/>
        <end position="455"/>
    </location>
</feature>
<dbReference type="Proteomes" id="UP000528964">
    <property type="component" value="Unassembled WGS sequence"/>
</dbReference>
<dbReference type="GO" id="GO:0015288">
    <property type="term" value="F:porin activity"/>
    <property type="evidence" value="ECO:0007669"/>
    <property type="project" value="InterPro"/>
</dbReference>